<dbReference type="CDD" id="cd18791">
    <property type="entry name" value="SF2_C_RHA"/>
    <property type="match status" value="1"/>
</dbReference>
<dbReference type="PROSITE" id="PS51192">
    <property type="entry name" value="HELICASE_ATP_BIND_1"/>
    <property type="match status" value="1"/>
</dbReference>
<proteinExistence type="predicted"/>
<dbReference type="PIRSF" id="PIRSF005496">
    <property type="entry name" value="ATP_hel_hrpB"/>
    <property type="match status" value="1"/>
</dbReference>
<dbReference type="SMART" id="SM00487">
    <property type="entry name" value="DEXDc"/>
    <property type="match status" value="1"/>
</dbReference>
<dbReference type="InterPro" id="IPR056329">
    <property type="entry name" value="CON_HrpB"/>
</dbReference>
<dbReference type="Pfam" id="PF00271">
    <property type="entry name" value="Helicase_C"/>
    <property type="match status" value="1"/>
</dbReference>
<feature type="compositionally biased region" description="Basic and acidic residues" evidence="5">
    <location>
        <begin position="800"/>
        <end position="809"/>
    </location>
</feature>
<evidence type="ECO:0000256" key="2">
    <source>
        <dbReference type="ARBA" id="ARBA00022801"/>
    </source>
</evidence>
<dbReference type="Gene3D" id="1.20.120.1080">
    <property type="match status" value="1"/>
</dbReference>
<dbReference type="InterPro" id="IPR027417">
    <property type="entry name" value="P-loop_NTPase"/>
</dbReference>
<keyword evidence="3 8" id="KW-0347">Helicase</keyword>
<dbReference type="PANTHER" id="PTHR43519">
    <property type="entry name" value="ATP-DEPENDENT RNA HELICASE HRPB"/>
    <property type="match status" value="1"/>
</dbReference>
<dbReference type="PROSITE" id="PS51194">
    <property type="entry name" value="HELICASE_CTER"/>
    <property type="match status" value="1"/>
</dbReference>
<evidence type="ECO:0000259" key="6">
    <source>
        <dbReference type="PROSITE" id="PS51192"/>
    </source>
</evidence>
<dbReference type="FunFam" id="3.40.50.300:FF:002125">
    <property type="entry name" value="ATP-dependent helicase HrpB"/>
    <property type="match status" value="1"/>
</dbReference>
<dbReference type="Gene3D" id="3.40.50.300">
    <property type="entry name" value="P-loop containing nucleotide triphosphate hydrolases"/>
    <property type="match status" value="2"/>
</dbReference>
<keyword evidence="2" id="KW-0378">Hydrolase</keyword>
<accession>A0A4Q0YPJ5</accession>
<comment type="caution">
    <text evidence="8">The sequence shown here is derived from an EMBL/GenBank/DDBJ whole genome shotgun (WGS) entry which is preliminary data.</text>
</comment>
<feature type="domain" description="Helicase ATP-binding" evidence="6">
    <location>
        <begin position="14"/>
        <end position="177"/>
    </location>
</feature>
<dbReference type="RefSeq" id="WP_129123024.1">
    <property type="nucleotide sequence ID" value="NZ_PEIB01000020.1"/>
</dbReference>
<dbReference type="PANTHER" id="PTHR43519:SF1">
    <property type="entry name" value="ATP-DEPENDENT RNA HELICASE HRPB"/>
    <property type="match status" value="1"/>
</dbReference>
<dbReference type="Proteomes" id="UP000290287">
    <property type="component" value="Unassembled WGS sequence"/>
</dbReference>
<keyword evidence="9" id="KW-1185">Reference proteome</keyword>
<dbReference type="Pfam" id="PF24473">
    <property type="entry name" value="CON_HrpB"/>
    <property type="match status" value="1"/>
</dbReference>
<keyword evidence="1" id="KW-0547">Nucleotide-binding</keyword>
<dbReference type="InterPro" id="IPR011545">
    <property type="entry name" value="DEAD/DEAH_box_helicase_dom"/>
</dbReference>
<dbReference type="InterPro" id="IPR010225">
    <property type="entry name" value="HrpB"/>
</dbReference>
<dbReference type="SMART" id="SM00847">
    <property type="entry name" value="HA2"/>
    <property type="match status" value="1"/>
</dbReference>
<feature type="region of interest" description="Disordered" evidence="5">
    <location>
        <begin position="800"/>
        <end position="823"/>
    </location>
</feature>
<protein>
    <submittedName>
        <fullName evidence="8">ATP-dependent helicase HrpB</fullName>
    </submittedName>
</protein>
<dbReference type="InterPro" id="IPR014001">
    <property type="entry name" value="Helicase_ATP-bd"/>
</dbReference>
<dbReference type="EMBL" id="PEIB01000020">
    <property type="protein sequence ID" value="RXJ72445.1"/>
    <property type="molecule type" value="Genomic_DNA"/>
</dbReference>
<dbReference type="InterPro" id="IPR013689">
    <property type="entry name" value="RNA_helicase_ATP-dep_HrpB_C"/>
</dbReference>
<organism evidence="8 9">
    <name type="scientific">Veronia nyctiphanis</name>
    <dbReference type="NCBI Taxonomy" id="1278244"/>
    <lineage>
        <taxon>Bacteria</taxon>
        <taxon>Pseudomonadati</taxon>
        <taxon>Pseudomonadota</taxon>
        <taxon>Gammaproteobacteria</taxon>
        <taxon>Vibrionales</taxon>
        <taxon>Vibrionaceae</taxon>
        <taxon>Veronia</taxon>
    </lineage>
</organism>
<reference evidence="8 9" key="1">
    <citation type="submission" date="2017-10" db="EMBL/GenBank/DDBJ databases">
        <title>Nyctiphanis sp. nov., isolated from the stomach of the euphausiid Nyctiphanes simplex (Hansen, 1911) in the Gulf of California.</title>
        <authorList>
            <person name="Gomez-Gil B."/>
            <person name="Aguilar-Mendez M."/>
            <person name="Lopez-Cortes A."/>
            <person name="Gomez-Gutierrez J."/>
            <person name="Roque A."/>
            <person name="Lang E."/>
            <person name="Gonzalez-Castillo A."/>
        </authorList>
    </citation>
    <scope>NUCLEOTIDE SEQUENCE [LARGE SCALE GENOMIC DNA]</scope>
    <source>
        <strain evidence="8 9">CAIM 600</strain>
    </source>
</reference>
<dbReference type="GO" id="GO:0016787">
    <property type="term" value="F:hydrolase activity"/>
    <property type="evidence" value="ECO:0007669"/>
    <property type="project" value="UniProtKB-KW"/>
</dbReference>
<dbReference type="GO" id="GO:0003676">
    <property type="term" value="F:nucleic acid binding"/>
    <property type="evidence" value="ECO:0007669"/>
    <property type="project" value="InterPro"/>
</dbReference>
<evidence type="ECO:0000259" key="7">
    <source>
        <dbReference type="PROSITE" id="PS51194"/>
    </source>
</evidence>
<dbReference type="GO" id="GO:0004386">
    <property type="term" value="F:helicase activity"/>
    <property type="evidence" value="ECO:0007669"/>
    <property type="project" value="UniProtKB-KW"/>
</dbReference>
<dbReference type="InterPro" id="IPR001650">
    <property type="entry name" value="Helicase_C-like"/>
</dbReference>
<dbReference type="CDD" id="cd17990">
    <property type="entry name" value="DEXHc_HrpB"/>
    <property type="match status" value="1"/>
</dbReference>
<evidence type="ECO:0000256" key="3">
    <source>
        <dbReference type="ARBA" id="ARBA00022806"/>
    </source>
</evidence>
<evidence type="ECO:0000313" key="9">
    <source>
        <dbReference type="Proteomes" id="UP000290287"/>
    </source>
</evidence>
<feature type="domain" description="Helicase C-terminal" evidence="7">
    <location>
        <begin position="208"/>
        <end position="373"/>
    </location>
</feature>
<dbReference type="NCBIfam" id="TIGR01970">
    <property type="entry name" value="DEAH_box_HrpB"/>
    <property type="match status" value="1"/>
</dbReference>
<keyword evidence="4" id="KW-0067">ATP-binding</keyword>
<dbReference type="OrthoDB" id="9805617at2"/>
<dbReference type="SMART" id="SM00490">
    <property type="entry name" value="HELICc"/>
    <property type="match status" value="1"/>
</dbReference>
<evidence type="ECO:0000256" key="4">
    <source>
        <dbReference type="ARBA" id="ARBA00022840"/>
    </source>
</evidence>
<evidence type="ECO:0000313" key="8">
    <source>
        <dbReference type="EMBL" id="RXJ72445.1"/>
    </source>
</evidence>
<sequence length="823" mass="91234">MSQLPIETVLDDLFQGITKRDRLIVKAPPGAGKSTRLPLALLERDLVAGKILMLEPRRLAARNIANYLASQRGESLGETVGLRVRGESRTSKQTRLEVVTEGVLTRMVQDDPELDGVSLIIFDEFHERSIQADVSLALVLDVQQGLRDDLKVMLMSATLDDDALLSLLPDAAVITSEGRCHPVTYDYMPVSRQRGIGSPSYESLVAAEVSKLMLAQSGSALVFLPGVAEIKRTADELKTRVSEDVLICPLYGQLSPKEQQQAIAPCESGKRKIVLATNIAETSLTIEGIRLVVDSGLERVARFNRKTGITRLETVQIARSSAIQRAGRAGRIEAGHCLRLYGEDNFQRMRAVPEPEIVTSDLTSTVLELAQWGATPDELLWLDSPPELHWTQASALLVQLGLLQENQTLTAMGRAAHAFGTEPRLAAMLAFAKKCDDKAAQSTACWLAAWSEEPLRGFREPDLAKHLVAVSRQKGNQARRARYFAEKLGCSLSSDMAFYWLPVLASVAWPDRVAKARGNDGRYQLSNGHGAELEPDHPMTGADYLVVADLMTVKQGNSKIFVAAELDISELENERSELFTDFEWVDWDDNKGRIIAERQRRLGRLVVDKTAIASPDQSRITDALLSAVRRKGLSSLSWNTKSESLLTRARCAMNWCIGPDLPDISDDGLLAQLETWLAPFMVSVTRWSQMNKIDLNAALEAYIGWEAAKDIDRLLPETYKVPTGSGYRIRYQVGQKPVLAVRMQEVFGEATSPTIADGKVTLVLELLSPAQRPLQITQDLAGFWQGAYREVQKEMKGRYPKHVWPDDPANHVATNKTKRHFKQ</sequence>
<evidence type="ECO:0000256" key="1">
    <source>
        <dbReference type="ARBA" id="ARBA00022741"/>
    </source>
</evidence>
<dbReference type="InterPro" id="IPR049614">
    <property type="entry name" value="HrpB_DEXH"/>
</dbReference>
<dbReference type="Pfam" id="PF08482">
    <property type="entry name" value="HrpB_C"/>
    <property type="match status" value="1"/>
</dbReference>
<dbReference type="AlphaFoldDB" id="A0A4Q0YPJ5"/>
<name>A0A4Q0YPJ5_9GAMM</name>
<dbReference type="InterPro" id="IPR007502">
    <property type="entry name" value="Helicase-assoc_dom"/>
</dbReference>
<dbReference type="Pfam" id="PF00270">
    <property type="entry name" value="DEAD"/>
    <property type="match status" value="1"/>
</dbReference>
<evidence type="ECO:0000256" key="5">
    <source>
        <dbReference type="SAM" id="MobiDB-lite"/>
    </source>
</evidence>
<dbReference type="GO" id="GO:0005524">
    <property type="term" value="F:ATP binding"/>
    <property type="evidence" value="ECO:0007669"/>
    <property type="project" value="UniProtKB-KW"/>
</dbReference>
<gene>
    <name evidence="8" type="ORF">CS022_15375</name>
</gene>
<dbReference type="SUPFAM" id="SSF52540">
    <property type="entry name" value="P-loop containing nucleoside triphosphate hydrolases"/>
    <property type="match status" value="1"/>
</dbReference>
<dbReference type="NCBIfam" id="NF008662">
    <property type="entry name" value="PRK11664.1"/>
    <property type="match status" value="1"/>
</dbReference>